<evidence type="ECO:0000256" key="9">
    <source>
        <dbReference type="RuleBase" id="RU366031"/>
    </source>
</evidence>
<dbReference type="InterPro" id="IPR039793">
    <property type="entry name" value="UROS/Hem4"/>
</dbReference>
<comment type="similarity">
    <text evidence="2 9">Belongs to the uroporphyrinogen-III synthase family.</text>
</comment>
<dbReference type="InterPro" id="IPR003754">
    <property type="entry name" value="4pyrrol_synth_uPrphyn_synth"/>
</dbReference>
<evidence type="ECO:0000256" key="1">
    <source>
        <dbReference type="ARBA" id="ARBA00004772"/>
    </source>
</evidence>
<proteinExistence type="inferred from homology"/>
<evidence type="ECO:0000259" key="10">
    <source>
        <dbReference type="Pfam" id="PF02602"/>
    </source>
</evidence>
<evidence type="ECO:0000313" key="11">
    <source>
        <dbReference type="EMBL" id="NMG73216.1"/>
    </source>
</evidence>
<organism evidence="11 12">
    <name type="scientific">Aromatoleum diolicum</name>
    <dbReference type="NCBI Taxonomy" id="75796"/>
    <lineage>
        <taxon>Bacteria</taxon>
        <taxon>Pseudomonadati</taxon>
        <taxon>Pseudomonadota</taxon>
        <taxon>Betaproteobacteria</taxon>
        <taxon>Rhodocyclales</taxon>
        <taxon>Rhodocyclaceae</taxon>
        <taxon>Aromatoleum</taxon>
    </lineage>
</organism>
<dbReference type="Proteomes" id="UP000648984">
    <property type="component" value="Unassembled WGS sequence"/>
</dbReference>
<protein>
    <recommendedName>
        <fullName evidence="7 9">Uroporphyrinogen-III synthase</fullName>
        <ecNumber evidence="3 9">4.2.1.75</ecNumber>
    </recommendedName>
</protein>
<dbReference type="EC" id="4.2.1.75" evidence="3 9"/>
<dbReference type="CDD" id="cd06578">
    <property type="entry name" value="HemD"/>
    <property type="match status" value="1"/>
</dbReference>
<gene>
    <name evidence="11" type="ORF">GPA25_00420</name>
</gene>
<keyword evidence="5 9" id="KW-0627">Porphyrin biosynthesis</keyword>
<comment type="function">
    <text evidence="6 9">Catalyzes cyclization of the linear tetrapyrrole, hydroxymethylbilane, to the macrocyclic uroporphyrinogen III.</text>
</comment>
<evidence type="ECO:0000256" key="4">
    <source>
        <dbReference type="ARBA" id="ARBA00023239"/>
    </source>
</evidence>
<evidence type="ECO:0000256" key="5">
    <source>
        <dbReference type="ARBA" id="ARBA00023244"/>
    </source>
</evidence>
<keyword evidence="4 9" id="KW-0456">Lyase</keyword>
<keyword evidence="12" id="KW-1185">Reference proteome</keyword>
<comment type="catalytic activity">
    <reaction evidence="8 9">
        <text>hydroxymethylbilane = uroporphyrinogen III + H2O</text>
        <dbReference type="Rhea" id="RHEA:18965"/>
        <dbReference type="ChEBI" id="CHEBI:15377"/>
        <dbReference type="ChEBI" id="CHEBI:57308"/>
        <dbReference type="ChEBI" id="CHEBI:57845"/>
        <dbReference type="EC" id="4.2.1.75"/>
    </reaction>
</comment>
<feature type="domain" description="Tetrapyrrole biosynthesis uroporphyrinogen III synthase" evidence="10">
    <location>
        <begin position="18"/>
        <end position="244"/>
    </location>
</feature>
<comment type="pathway">
    <text evidence="1 9">Porphyrin-containing compound metabolism; protoporphyrin-IX biosynthesis; coproporphyrinogen-III from 5-aminolevulinate: step 3/4.</text>
</comment>
<reference evidence="11 12" key="1">
    <citation type="submission" date="2019-12" db="EMBL/GenBank/DDBJ databases">
        <title>Comparative genomics gives insights into the taxonomy of the Azoarcus-Aromatoleum group and reveals separate origins of nif in the plant-associated Azoarcus and non-plant-associated Aromatoleum sub-groups.</title>
        <authorList>
            <person name="Lafos M."/>
            <person name="Maluk M."/>
            <person name="Batista M."/>
            <person name="Junghare M."/>
            <person name="Carmona M."/>
            <person name="Faoro H."/>
            <person name="Cruz L.M."/>
            <person name="Battistoni F."/>
            <person name="De Souza E."/>
            <person name="Pedrosa F."/>
            <person name="Chen W.-M."/>
            <person name="Poole P.S."/>
            <person name="Dixon R.A."/>
            <person name="James E.K."/>
        </authorList>
    </citation>
    <scope>NUCLEOTIDE SEQUENCE [LARGE SCALE GENOMIC DNA]</scope>
    <source>
        <strain evidence="11 12">22Lin</strain>
    </source>
</reference>
<evidence type="ECO:0000256" key="7">
    <source>
        <dbReference type="ARBA" id="ARBA00040167"/>
    </source>
</evidence>
<name>A0ABX1Q719_9RHOO</name>
<dbReference type="SUPFAM" id="SSF69618">
    <property type="entry name" value="HemD-like"/>
    <property type="match status" value="1"/>
</dbReference>
<dbReference type="PANTHER" id="PTHR38042">
    <property type="entry name" value="UROPORPHYRINOGEN-III SYNTHASE, CHLOROPLASTIC"/>
    <property type="match status" value="1"/>
</dbReference>
<dbReference type="Pfam" id="PF02602">
    <property type="entry name" value="HEM4"/>
    <property type="match status" value="1"/>
</dbReference>
<accession>A0ABX1Q719</accession>
<evidence type="ECO:0000256" key="2">
    <source>
        <dbReference type="ARBA" id="ARBA00008133"/>
    </source>
</evidence>
<evidence type="ECO:0000313" key="12">
    <source>
        <dbReference type="Proteomes" id="UP000648984"/>
    </source>
</evidence>
<evidence type="ECO:0000256" key="3">
    <source>
        <dbReference type="ARBA" id="ARBA00013109"/>
    </source>
</evidence>
<dbReference type="EMBL" id="WTVQ01000001">
    <property type="protein sequence ID" value="NMG73216.1"/>
    <property type="molecule type" value="Genomic_DNA"/>
</dbReference>
<dbReference type="PANTHER" id="PTHR38042:SF1">
    <property type="entry name" value="UROPORPHYRINOGEN-III SYNTHASE, CHLOROPLASTIC"/>
    <property type="match status" value="1"/>
</dbReference>
<comment type="caution">
    <text evidence="11">The sequence shown here is derived from an EMBL/GenBank/DDBJ whole genome shotgun (WGS) entry which is preliminary data.</text>
</comment>
<dbReference type="InterPro" id="IPR036108">
    <property type="entry name" value="4pyrrol_syn_uPrphyn_synt_sf"/>
</dbReference>
<evidence type="ECO:0000256" key="8">
    <source>
        <dbReference type="ARBA" id="ARBA00048617"/>
    </source>
</evidence>
<dbReference type="Gene3D" id="3.40.50.10090">
    <property type="match status" value="2"/>
</dbReference>
<evidence type="ECO:0000256" key="6">
    <source>
        <dbReference type="ARBA" id="ARBA00037589"/>
    </source>
</evidence>
<sequence>MSGRHIVVTRPAGQADSLCAAIAARGGIALRFPVLAIGAVADVTALEGIADRLDAFDLAFFVSPNAVRYALEPILAHRAWPAHLRAATVGKGSERALAEFGFAHVIAPQSGFDSEAVLALDEFQRESIAGRNVVIFRGDGGRDLLGETLREREASVEYVTCYRRYCPDLDPASLLDLAAHGHLDAITLTSSEGVPNLLTMVGEAGWQLLKHVAVFAPHPRIVAHARAAGFLRVIETPPGDEGLIAALESHFQQASVTLRP</sequence>